<feature type="chain" id="PRO_5020914544" description="Outer membrane protein beta-barrel domain-containing protein" evidence="2">
    <location>
        <begin position="28"/>
        <end position="288"/>
    </location>
</feature>
<dbReference type="EMBL" id="SEWE01000039">
    <property type="protein sequence ID" value="RYU77926.1"/>
    <property type="molecule type" value="Genomic_DNA"/>
</dbReference>
<name>A0A4Q5LAJ3_9BACT</name>
<evidence type="ECO:0000313" key="3">
    <source>
        <dbReference type="EMBL" id="RYU77926.1"/>
    </source>
</evidence>
<protein>
    <recommendedName>
        <fullName evidence="5">Outer membrane protein beta-barrel domain-containing protein</fullName>
    </recommendedName>
</protein>
<proteinExistence type="predicted"/>
<organism evidence="3 4">
    <name type="scientific">Hymenobacter persicinus</name>
    <dbReference type="NCBI Taxonomy" id="2025506"/>
    <lineage>
        <taxon>Bacteria</taxon>
        <taxon>Pseudomonadati</taxon>
        <taxon>Bacteroidota</taxon>
        <taxon>Cytophagia</taxon>
        <taxon>Cytophagales</taxon>
        <taxon>Hymenobacteraceae</taxon>
        <taxon>Hymenobacter</taxon>
    </lineage>
</organism>
<gene>
    <name evidence="3" type="ORF">EWM57_16070</name>
</gene>
<evidence type="ECO:0008006" key="5">
    <source>
        <dbReference type="Google" id="ProtNLM"/>
    </source>
</evidence>
<comment type="caution">
    <text evidence="3">The sequence shown here is derived from an EMBL/GenBank/DDBJ whole genome shotgun (WGS) entry which is preliminary data.</text>
</comment>
<evidence type="ECO:0000313" key="4">
    <source>
        <dbReference type="Proteomes" id="UP000294155"/>
    </source>
</evidence>
<keyword evidence="4" id="KW-1185">Reference proteome</keyword>
<dbReference type="AlphaFoldDB" id="A0A4Q5LAJ3"/>
<accession>A0A4Q5LAJ3</accession>
<dbReference type="RefSeq" id="WP_129922179.1">
    <property type="nucleotide sequence ID" value="NZ_SEWE01000039.1"/>
</dbReference>
<evidence type="ECO:0000256" key="1">
    <source>
        <dbReference type="SAM" id="MobiDB-lite"/>
    </source>
</evidence>
<evidence type="ECO:0000256" key="2">
    <source>
        <dbReference type="SAM" id="SignalP"/>
    </source>
</evidence>
<sequence>MPTAPHLCLLNRSLLGCGFLFSGFLPAAYAQRGPEISLGGGFSLAQPGLTRHNLPNNFRTTAAFNTGAVLRLTVPVRSWLGLGIEQRITGLPQMLAYRQDNSQLSTGLGSRTLYQYGLRAVVYDVWLPAPRWALDLALTGSYGLPLYGGSSFSGRLWHDAQDTRPTSTRPLVWVEDTRRAAVPMAGLEALLRFELGVRQALLLTATYQRGLRPAGIIRSTRVEYLDDAGNVQQGSFVARTRASYAALQLGYCVRFGAVDASRTRTLRTPRYGTPPEEDEPTNELGTDN</sequence>
<reference evidence="3 4" key="1">
    <citation type="submission" date="2019-02" db="EMBL/GenBank/DDBJ databases">
        <title>Bacterial novel species isolated from soil.</title>
        <authorList>
            <person name="Jung H.-Y."/>
        </authorList>
    </citation>
    <scope>NUCLEOTIDE SEQUENCE [LARGE SCALE GENOMIC DNA]</scope>
    <source>
        <strain evidence="3 4">1-3-3-3</strain>
    </source>
</reference>
<dbReference type="OrthoDB" id="881094at2"/>
<keyword evidence="2" id="KW-0732">Signal</keyword>
<feature type="signal peptide" evidence="2">
    <location>
        <begin position="1"/>
        <end position="27"/>
    </location>
</feature>
<feature type="region of interest" description="Disordered" evidence="1">
    <location>
        <begin position="266"/>
        <end position="288"/>
    </location>
</feature>
<dbReference type="Proteomes" id="UP000294155">
    <property type="component" value="Unassembled WGS sequence"/>
</dbReference>